<keyword evidence="4" id="KW-0663">Pyridoxal phosphate</keyword>
<dbReference type="GO" id="GO:0016831">
    <property type="term" value="F:carboxy-lyase activity"/>
    <property type="evidence" value="ECO:0007669"/>
    <property type="project" value="UniProtKB-KW"/>
</dbReference>
<evidence type="ECO:0000259" key="6">
    <source>
        <dbReference type="Pfam" id="PF01276"/>
    </source>
</evidence>
<dbReference type="Gene3D" id="3.40.640.10">
    <property type="entry name" value="Type I PLP-dependent aspartate aminotransferase-like (Major domain)"/>
    <property type="match status" value="1"/>
</dbReference>
<dbReference type="PANTHER" id="PTHR43277">
    <property type="entry name" value="ARGININE DECARBOXYLASE"/>
    <property type="match status" value="1"/>
</dbReference>
<dbReference type="Proteomes" id="UP000276770">
    <property type="component" value="Unassembled WGS sequence"/>
</dbReference>
<dbReference type="SUPFAM" id="SSF55904">
    <property type="entry name" value="Ornithine decarboxylase C-terminal domain"/>
    <property type="match status" value="1"/>
</dbReference>
<comment type="similarity">
    <text evidence="2">Belongs to the Orn/Lys/Arg decarboxylase class-I family.</text>
</comment>
<comment type="caution">
    <text evidence="8">The sequence shown here is derived from an EMBL/GenBank/DDBJ whole genome shotgun (WGS) entry which is preliminary data.</text>
</comment>
<keyword evidence="9" id="KW-1185">Reference proteome</keyword>
<proteinExistence type="inferred from homology"/>
<dbReference type="GO" id="GO:0008483">
    <property type="term" value="F:transaminase activity"/>
    <property type="evidence" value="ECO:0007669"/>
    <property type="project" value="UniProtKB-KW"/>
</dbReference>
<dbReference type="EMBL" id="RCVZ01000021">
    <property type="protein sequence ID" value="RLQ91706.1"/>
    <property type="molecule type" value="Genomic_DNA"/>
</dbReference>
<dbReference type="AlphaFoldDB" id="A0A3L7JLU3"/>
<evidence type="ECO:0000256" key="2">
    <source>
        <dbReference type="ARBA" id="ARBA00010671"/>
    </source>
</evidence>
<evidence type="ECO:0000259" key="7">
    <source>
        <dbReference type="Pfam" id="PF03711"/>
    </source>
</evidence>
<dbReference type="InterPro" id="IPR036633">
    <property type="entry name" value="Prn/Lys/Arg_de-COase_C_sf"/>
</dbReference>
<keyword evidence="8" id="KW-0808">Transferase</keyword>
<dbReference type="Pfam" id="PF01276">
    <property type="entry name" value="OKR_DC_1"/>
    <property type="match status" value="1"/>
</dbReference>
<sequence length="477" mass="53483">MNQDQIPIYEALINHLNRHPQSFHVPGHKNGNFLPKWIDDRFKKFLAFDVTELNGLDDFHSPEGVIAQAADLLSGLYHSYKSFFLVNGSTVGNLAMIMGVCEEGDIVFVQRNCHKSILHALMIRNVTPVFLKPSIHEEWEVPVGVEPQALRDAYREFPQVKACIFTYPNYYGLTYNIEELIDICHEMGSYVLVDEAHGAHFRIGSPFPQSSMELGADVVVQSAHKTLPAMTMGSFLHIQNDGVPIKKIEFYLSSLQSSSPSYPIMASLDISRAYLAGMDRMDILYTLKMKQQLVDGLTKVQGVQILDNGAEQDPLKITVRVNGLSGYDVQKRLEGHGIDVELADPLQVLLIFPLLKSGDCYQINEIVEKWEMAMQGSKGITKLSGNNIEVGTSYQLLDMPFKETINREFSWCKLEEAVGRISAKMVIPYPPGIPLLLPGERIGIEQLTALKSYKNSGAHFQGEHRLKEGKIAVFDQL</sequence>
<dbReference type="InterPro" id="IPR052357">
    <property type="entry name" value="Orn_Lys_Arg_decarboxylase-I"/>
</dbReference>
<evidence type="ECO:0000256" key="3">
    <source>
        <dbReference type="ARBA" id="ARBA00022793"/>
    </source>
</evidence>
<dbReference type="Pfam" id="PF03711">
    <property type="entry name" value="OKR_DC_1_C"/>
    <property type="match status" value="1"/>
</dbReference>
<feature type="domain" description="Orn/Lys/Arg decarboxylase C-terminal" evidence="7">
    <location>
        <begin position="401"/>
        <end position="450"/>
    </location>
</feature>
<protein>
    <submittedName>
        <fullName evidence="8">Aminotransferase class I/II-fold pyridoxal phosphate-dependent enzyme</fullName>
    </submittedName>
</protein>
<evidence type="ECO:0000256" key="5">
    <source>
        <dbReference type="ARBA" id="ARBA00023239"/>
    </source>
</evidence>
<dbReference type="RefSeq" id="WP_121682531.1">
    <property type="nucleotide sequence ID" value="NZ_RCVZ01000021.1"/>
</dbReference>
<dbReference type="InterPro" id="IPR000310">
    <property type="entry name" value="Orn/Lys/Arg_deCO2ase_major_dom"/>
</dbReference>
<dbReference type="InterPro" id="IPR015424">
    <property type="entry name" value="PyrdxlP-dep_Trfase"/>
</dbReference>
<keyword evidence="3" id="KW-0210">Decarboxylase</keyword>
<dbReference type="PANTHER" id="PTHR43277:SF3">
    <property type="entry name" value="DECARBOXYLASE, PUTATIVE-RELATED"/>
    <property type="match status" value="1"/>
</dbReference>
<dbReference type="OrthoDB" id="9815233at2"/>
<evidence type="ECO:0000256" key="4">
    <source>
        <dbReference type="ARBA" id="ARBA00022898"/>
    </source>
</evidence>
<gene>
    <name evidence="8" type="ORF">D9X91_20595</name>
</gene>
<dbReference type="InterPro" id="IPR008286">
    <property type="entry name" value="Prn/Lys/Arg_de-COase_C"/>
</dbReference>
<evidence type="ECO:0000313" key="9">
    <source>
        <dbReference type="Proteomes" id="UP000276770"/>
    </source>
</evidence>
<keyword evidence="5" id="KW-0456">Lyase</keyword>
<dbReference type="InterPro" id="IPR015421">
    <property type="entry name" value="PyrdxlP-dep_Trfase_major"/>
</dbReference>
<keyword evidence="8" id="KW-0032">Aminotransferase</keyword>
<accession>A0A3L7JLU3</accession>
<evidence type="ECO:0000256" key="1">
    <source>
        <dbReference type="ARBA" id="ARBA00001933"/>
    </source>
</evidence>
<dbReference type="SUPFAM" id="SSF53383">
    <property type="entry name" value="PLP-dependent transferases"/>
    <property type="match status" value="1"/>
</dbReference>
<organism evidence="8 9">
    <name type="scientific">Falsibacillus albus</name>
    <dbReference type="NCBI Taxonomy" id="2478915"/>
    <lineage>
        <taxon>Bacteria</taxon>
        <taxon>Bacillati</taxon>
        <taxon>Bacillota</taxon>
        <taxon>Bacilli</taxon>
        <taxon>Bacillales</taxon>
        <taxon>Bacillaceae</taxon>
        <taxon>Falsibacillus</taxon>
    </lineage>
</organism>
<reference evidence="8 9" key="1">
    <citation type="submission" date="2018-10" db="EMBL/GenBank/DDBJ databases">
        <title>Falsibacillus sp. genome draft.</title>
        <authorList>
            <person name="Shi S."/>
        </authorList>
    </citation>
    <scope>NUCLEOTIDE SEQUENCE [LARGE SCALE GENOMIC DNA]</scope>
    <source>
        <strain evidence="8 9">GY 10110</strain>
    </source>
</reference>
<dbReference type="Gene3D" id="3.90.105.10">
    <property type="entry name" value="Molybdopterin biosynthesis moea protein, domain 2"/>
    <property type="match status" value="1"/>
</dbReference>
<evidence type="ECO:0000313" key="8">
    <source>
        <dbReference type="EMBL" id="RLQ91706.1"/>
    </source>
</evidence>
<name>A0A3L7JLU3_9BACI</name>
<comment type="cofactor">
    <cofactor evidence="1">
        <name>pyridoxal 5'-phosphate</name>
        <dbReference type="ChEBI" id="CHEBI:597326"/>
    </cofactor>
</comment>
<feature type="domain" description="Orn/Lys/Arg decarboxylases family 1 pyridoxal-P attachment site" evidence="6">
    <location>
        <begin position="7"/>
        <end position="280"/>
    </location>
</feature>